<dbReference type="PANTHER" id="PTHR43845">
    <property type="entry name" value="BLR5969 PROTEIN"/>
    <property type="match status" value="1"/>
</dbReference>
<gene>
    <name evidence="3" type="ORF">ABW99_15070</name>
</gene>
<feature type="domain" description="AMP-dependent ligase C-terminal" evidence="2">
    <location>
        <begin position="348"/>
        <end position="439"/>
    </location>
</feature>
<protein>
    <submittedName>
        <fullName evidence="3">Acyl--CoA ligase</fullName>
    </submittedName>
</protein>
<dbReference type="InterPro" id="IPR042099">
    <property type="entry name" value="ANL_N_sf"/>
</dbReference>
<feature type="domain" description="AMP-dependent synthetase/ligase" evidence="1">
    <location>
        <begin position="81"/>
        <end position="296"/>
    </location>
</feature>
<dbReference type="SUPFAM" id="SSF56801">
    <property type="entry name" value="Acetyl-CoA synthetase-like"/>
    <property type="match status" value="1"/>
</dbReference>
<dbReference type="STRING" id="445709.ABW99_15070"/>
<keyword evidence="4" id="KW-1185">Reference proteome</keyword>
<dbReference type="InterPro" id="IPR028154">
    <property type="entry name" value="AMP-dep_Lig_C"/>
</dbReference>
<dbReference type="Gene3D" id="3.30.300.30">
    <property type="match status" value="1"/>
</dbReference>
<dbReference type="GO" id="GO:0016874">
    <property type="term" value="F:ligase activity"/>
    <property type="evidence" value="ECO:0007669"/>
    <property type="project" value="UniProtKB-KW"/>
</dbReference>
<sequence>METAEAEYETGDFMTREDVLGIQAAKLAGLGARLAGSAVWRDHFRKAGLHPQDLADRQALSALPPLEKADVRAHYPFPFLTVPVEDVVRFCATSGTTGLPVLFGFTRRDWERTVVKQLSRIFRTVGIAPGDLVYQGYGYGMWIGGTSMDQALHAYGAVNFPIGPGRGELVIQWLRDHRYTATTMSPLWLMTLISLAEKAGIDPKRDWHLRRGLFGGQSVSASYRREMESLMPAGFMAHNIYGTTEAGGPILAVSCEHSHEADEMHLINDDSVMTEVLDPVTLRPVQPGEVGEIVITTLEKEASPVVRWRTRDLVRLSDHPYDCPCGRSGFPLIGRIVGRSDDMLKVRGVMVYPSQIEDVITGIEGTVKEAWQIYVAKGDSHLDSVEVAIERASSCGKSDAEIAREAQTKLKARLGLSCKVVCHGEGVLPRYESKAVRVVARGDGVEGGQTS</sequence>
<accession>A0A0G3EX30</accession>
<dbReference type="PANTHER" id="PTHR43845:SF1">
    <property type="entry name" value="BLR5969 PROTEIN"/>
    <property type="match status" value="1"/>
</dbReference>
<dbReference type="EMBL" id="CP011568">
    <property type="protein sequence ID" value="AKJ69341.1"/>
    <property type="molecule type" value="Genomic_DNA"/>
</dbReference>
<dbReference type="RefSeq" id="WP_047215239.1">
    <property type="nucleotide sequence ID" value="NZ_CP011568.3"/>
</dbReference>
<dbReference type="Gene3D" id="3.40.50.12780">
    <property type="entry name" value="N-terminal domain of ligase-like"/>
    <property type="match status" value="1"/>
</dbReference>
<dbReference type="InterPro" id="IPR000873">
    <property type="entry name" value="AMP-dep_synth/lig_dom"/>
</dbReference>
<dbReference type="Pfam" id="PF14535">
    <property type="entry name" value="AMP-binding_C_2"/>
    <property type="match status" value="1"/>
</dbReference>
<evidence type="ECO:0000313" key="4">
    <source>
        <dbReference type="Proteomes" id="UP000036700"/>
    </source>
</evidence>
<evidence type="ECO:0000259" key="1">
    <source>
        <dbReference type="Pfam" id="PF00501"/>
    </source>
</evidence>
<dbReference type="PATRIC" id="fig|445709.3.peg.3187"/>
<name>A0A0G3EX30_9BURK</name>
<dbReference type="Pfam" id="PF00501">
    <property type="entry name" value="AMP-binding"/>
    <property type="match status" value="1"/>
</dbReference>
<evidence type="ECO:0000259" key="2">
    <source>
        <dbReference type="Pfam" id="PF14535"/>
    </source>
</evidence>
<dbReference type="OrthoDB" id="5298740at2"/>
<dbReference type="AlphaFoldDB" id="A0A0G3EX30"/>
<reference evidence="4" key="1">
    <citation type="submission" date="2015-06" db="EMBL/GenBank/DDBJ databases">
        <authorList>
            <person name="Lim Y.L."/>
            <person name="Ee R."/>
            <person name="Yong D."/>
            <person name="How K.Y."/>
            <person name="Yin W.F."/>
            <person name="Chan K.G."/>
        </authorList>
    </citation>
    <scope>NUCLEOTIDE SEQUENCE [LARGE SCALE GENOMIC DNA]</scope>
    <source>
        <strain evidence="4">DSM 25325</strain>
    </source>
</reference>
<dbReference type="KEGG" id="ptx:ABW99_15070"/>
<proteinExistence type="predicted"/>
<dbReference type="InterPro" id="IPR045851">
    <property type="entry name" value="AMP-bd_C_sf"/>
</dbReference>
<keyword evidence="3" id="KW-0436">Ligase</keyword>
<organism evidence="3 4">
    <name type="scientific">Pandoraea thiooxydans</name>
    <dbReference type="NCBI Taxonomy" id="445709"/>
    <lineage>
        <taxon>Bacteria</taxon>
        <taxon>Pseudomonadati</taxon>
        <taxon>Pseudomonadota</taxon>
        <taxon>Betaproteobacteria</taxon>
        <taxon>Burkholderiales</taxon>
        <taxon>Burkholderiaceae</taxon>
        <taxon>Pandoraea</taxon>
    </lineage>
</organism>
<evidence type="ECO:0000313" key="3">
    <source>
        <dbReference type="EMBL" id="AKJ69341.1"/>
    </source>
</evidence>
<dbReference type="Proteomes" id="UP000036700">
    <property type="component" value="Chromosome"/>
</dbReference>